<accession>A0A0C9ZB90</accession>
<protein>
    <submittedName>
        <fullName evidence="1">Uncharacterized protein</fullName>
    </submittedName>
</protein>
<gene>
    <name evidence="1" type="ORF">PISMIDRAFT_685563</name>
</gene>
<evidence type="ECO:0000313" key="2">
    <source>
        <dbReference type="Proteomes" id="UP000054018"/>
    </source>
</evidence>
<dbReference type="HOGENOM" id="CLU_3051229_0_0_1"/>
<evidence type="ECO:0000313" key="1">
    <source>
        <dbReference type="EMBL" id="KIK17183.1"/>
    </source>
</evidence>
<name>A0A0C9ZB90_9AGAM</name>
<proteinExistence type="predicted"/>
<dbReference type="EMBL" id="KN833836">
    <property type="protein sequence ID" value="KIK17183.1"/>
    <property type="molecule type" value="Genomic_DNA"/>
</dbReference>
<organism evidence="1 2">
    <name type="scientific">Pisolithus microcarpus 441</name>
    <dbReference type="NCBI Taxonomy" id="765257"/>
    <lineage>
        <taxon>Eukaryota</taxon>
        <taxon>Fungi</taxon>
        <taxon>Dikarya</taxon>
        <taxon>Basidiomycota</taxon>
        <taxon>Agaricomycotina</taxon>
        <taxon>Agaricomycetes</taxon>
        <taxon>Agaricomycetidae</taxon>
        <taxon>Boletales</taxon>
        <taxon>Sclerodermatineae</taxon>
        <taxon>Pisolithaceae</taxon>
        <taxon>Pisolithus</taxon>
    </lineage>
</organism>
<keyword evidence="2" id="KW-1185">Reference proteome</keyword>
<dbReference type="Proteomes" id="UP000054018">
    <property type="component" value="Unassembled WGS sequence"/>
</dbReference>
<reference evidence="2" key="2">
    <citation type="submission" date="2015-01" db="EMBL/GenBank/DDBJ databases">
        <title>Evolutionary Origins and Diversification of the Mycorrhizal Mutualists.</title>
        <authorList>
            <consortium name="DOE Joint Genome Institute"/>
            <consortium name="Mycorrhizal Genomics Consortium"/>
            <person name="Kohler A."/>
            <person name="Kuo A."/>
            <person name="Nagy L.G."/>
            <person name="Floudas D."/>
            <person name="Copeland A."/>
            <person name="Barry K.W."/>
            <person name="Cichocki N."/>
            <person name="Veneault-Fourrey C."/>
            <person name="LaButti K."/>
            <person name="Lindquist E.A."/>
            <person name="Lipzen A."/>
            <person name="Lundell T."/>
            <person name="Morin E."/>
            <person name="Murat C."/>
            <person name="Riley R."/>
            <person name="Ohm R."/>
            <person name="Sun H."/>
            <person name="Tunlid A."/>
            <person name="Henrissat B."/>
            <person name="Grigoriev I.V."/>
            <person name="Hibbett D.S."/>
            <person name="Martin F."/>
        </authorList>
    </citation>
    <scope>NUCLEOTIDE SEQUENCE [LARGE SCALE GENOMIC DNA]</scope>
    <source>
        <strain evidence="2">441</strain>
    </source>
</reference>
<sequence>MVVLPIWGKAGRRLCAFGRLGKDTTKPHEQTGVAGVACAIIPKSACLSTRIARS</sequence>
<reference evidence="1 2" key="1">
    <citation type="submission" date="2014-04" db="EMBL/GenBank/DDBJ databases">
        <authorList>
            <consortium name="DOE Joint Genome Institute"/>
            <person name="Kuo A."/>
            <person name="Kohler A."/>
            <person name="Costa M.D."/>
            <person name="Nagy L.G."/>
            <person name="Floudas D."/>
            <person name="Copeland A."/>
            <person name="Barry K.W."/>
            <person name="Cichocki N."/>
            <person name="Veneault-Fourrey C."/>
            <person name="LaButti K."/>
            <person name="Lindquist E.A."/>
            <person name="Lipzen A."/>
            <person name="Lundell T."/>
            <person name="Morin E."/>
            <person name="Murat C."/>
            <person name="Sun H."/>
            <person name="Tunlid A."/>
            <person name="Henrissat B."/>
            <person name="Grigoriev I.V."/>
            <person name="Hibbett D.S."/>
            <person name="Martin F."/>
            <person name="Nordberg H.P."/>
            <person name="Cantor M.N."/>
            <person name="Hua S.X."/>
        </authorList>
    </citation>
    <scope>NUCLEOTIDE SEQUENCE [LARGE SCALE GENOMIC DNA]</scope>
    <source>
        <strain evidence="1 2">441</strain>
    </source>
</reference>
<dbReference type="AlphaFoldDB" id="A0A0C9ZB90"/>